<feature type="transmembrane region" description="Helical" evidence="7">
    <location>
        <begin position="45"/>
        <end position="66"/>
    </location>
</feature>
<dbReference type="EMBL" id="JWHL01000015">
    <property type="protein sequence ID" value="MBR1369592.1"/>
    <property type="molecule type" value="Genomic_DNA"/>
</dbReference>
<gene>
    <name evidence="8" type="ORF">RJ53_08885</name>
</gene>
<keyword evidence="4 7" id="KW-0812">Transmembrane</keyword>
<dbReference type="AlphaFoldDB" id="A0A8J7WBD4"/>
<dbReference type="RefSeq" id="WP_211531313.1">
    <property type="nucleotide sequence ID" value="NZ_JWHL01000015.1"/>
</dbReference>
<evidence type="ECO:0000256" key="2">
    <source>
        <dbReference type="ARBA" id="ARBA00011061"/>
    </source>
</evidence>
<dbReference type="GO" id="GO:0005886">
    <property type="term" value="C:plasma membrane"/>
    <property type="evidence" value="ECO:0007669"/>
    <property type="project" value="UniProtKB-SubCell"/>
</dbReference>
<keyword evidence="3" id="KW-1003">Cell membrane</keyword>
<feature type="transmembrane region" description="Helical" evidence="7">
    <location>
        <begin position="305"/>
        <end position="322"/>
    </location>
</feature>
<dbReference type="PANTHER" id="PTHR39087">
    <property type="entry name" value="UPF0104 MEMBRANE PROTEIN MJ1595"/>
    <property type="match status" value="1"/>
</dbReference>
<feature type="transmembrane region" description="Helical" evidence="7">
    <location>
        <begin position="282"/>
        <end position="299"/>
    </location>
</feature>
<comment type="subcellular location">
    <subcellularLocation>
        <location evidence="1">Cell membrane</location>
        <topology evidence="1">Multi-pass membrane protein</topology>
    </subcellularLocation>
</comment>
<dbReference type="NCBIfam" id="TIGR00374">
    <property type="entry name" value="flippase-like domain"/>
    <property type="match status" value="1"/>
</dbReference>
<feature type="transmembrane region" description="Helical" evidence="7">
    <location>
        <begin position="119"/>
        <end position="148"/>
    </location>
</feature>
<proteinExistence type="inferred from homology"/>
<evidence type="ECO:0000256" key="1">
    <source>
        <dbReference type="ARBA" id="ARBA00004651"/>
    </source>
</evidence>
<dbReference type="Pfam" id="PF03706">
    <property type="entry name" value="LPG_synthase_TM"/>
    <property type="match status" value="1"/>
</dbReference>
<feature type="transmembrane region" description="Helical" evidence="7">
    <location>
        <begin position="251"/>
        <end position="270"/>
    </location>
</feature>
<keyword evidence="5 7" id="KW-1133">Transmembrane helix</keyword>
<feature type="transmembrane region" description="Helical" evidence="7">
    <location>
        <begin position="12"/>
        <end position="33"/>
    </location>
</feature>
<evidence type="ECO:0000256" key="3">
    <source>
        <dbReference type="ARBA" id="ARBA00022475"/>
    </source>
</evidence>
<evidence type="ECO:0000313" key="9">
    <source>
        <dbReference type="Proteomes" id="UP000730161"/>
    </source>
</evidence>
<feature type="transmembrane region" description="Helical" evidence="7">
    <location>
        <begin position="154"/>
        <end position="174"/>
    </location>
</feature>
<evidence type="ECO:0000313" key="8">
    <source>
        <dbReference type="EMBL" id="MBR1369592.1"/>
    </source>
</evidence>
<evidence type="ECO:0000256" key="6">
    <source>
        <dbReference type="ARBA" id="ARBA00023136"/>
    </source>
</evidence>
<protein>
    <submittedName>
        <fullName evidence="8">Uncharacterized protein</fullName>
    </submittedName>
</protein>
<evidence type="ECO:0000256" key="7">
    <source>
        <dbReference type="SAM" id="Phobius"/>
    </source>
</evidence>
<comment type="caution">
    <text evidence="8">The sequence shown here is derived from an EMBL/GenBank/DDBJ whole genome shotgun (WGS) entry which is preliminary data.</text>
</comment>
<evidence type="ECO:0000256" key="4">
    <source>
        <dbReference type="ARBA" id="ARBA00022692"/>
    </source>
</evidence>
<sequence length="333" mass="36327">MIQRWEGAGRIFQVILGIIVIAGIIAAIGVGEMMAIMSGITLPRLIALTLLQLGTLYLTSTIWYLLLREKSSTITPSSVFLITMAGTFIESITPSVKLGGEAMKIYLMKKKSGLSYQELTGVAIASKIFYLVPFLLISLITIVAAFFILDLPAVVYSAFAGLLICCCLLCLLLFRTGEKERTGKDHPIIQRIRTRTDAARSFLSRSSGMAAEIVRDPKKSATLYLLAFIVWAFYPVKVYLVAYLLGFQVSPIVIIIATFTAYLVSMIPLLPGGLVTFEGTMVLVLVSGGMALPDAAAVAIMTRCITFWIPLLLSAAVTLFFIQERRSETVSSI</sequence>
<feature type="transmembrane region" description="Helical" evidence="7">
    <location>
        <begin position="223"/>
        <end position="245"/>
    </location>
</feature>
<keyword evidence="9" id="KW-1185">Reference proteome</keyword>
<dbReference type="PANTHER" id="PTHR39087:SF2">
    <property type="entry name" value="UPF0104 MEMBRANE PROTEIN MJ1595"/>
    <property type="match status" value="1"/>
</dbReference>
<organism evidence="8 9">
    <name type="scientific">Methanocalculus chunghsingensis</name>
    <dbReference type="NCBI Taxonomy" id="156457"/>
    <lineage>
        <taxon>Archaea</taxon>
        <taxon>Methanobacteriati</taxon>
        <taxon>Methanobacteriota</taxon>
        <taxon>Stenosarchaea group</taxon>
        <taxon>Methanomicrobia</taxon>
        <taxon>Methanomicrobiales</taxon>
        <taxon>Methanocalculaceae</taxon>
        <taxon>Methanocalculus</taxon>
    </lineage>
</organism>
<comment type="similarity">
    <text evidence="2">Belongs to the UPF0104 family.</text>
</comment>
<evidence type="ECO:0000256" key="5">
    <source>
        <dbReference type="ARBA" id="ARBA00022989"/>
    </source>
</evidence>
<name>A0A8J7WBD4_9EURY</name>
<keyword evidence="6 7" id="KW-0472">Membrane</keyword>
<dbReference type="Proteomes" id="UP000730161">
    <property type="component" value="Unassembled WGS sequence"/>
</dbReference>
<dbReference type="InterPro" id="IPR022791">
    <property type="entry name" value="L-PG_synthase/AglD"/>
</dbReference>
<accession>A0A8J7WBD4</accession>
<reference evidence="8" key="1">
    <citation type="submission" date="2014-12" db="EMBL/GenBank/DDBJ databases">
        <authorList>
            <person name="Huang H.-H."/>
            <person name="Chen S.-C."/>
            <person name="Lai M.-C."/>
        </authorList>
    </citation>
    <scope>NUCLEOTIDE SEQUENCE</scope>
    <source>
        <strain evidence="8">K1F9705b</strain>
    </source>
</reference>
<dbReference type="OrthoDB" id="15513at2157"/>